<dbReference type="PANTHER" id="PTHR39210:SF1">
    <property type="entry name" value="HEPARIN-SULFATE LYASE"/>
    <property type="match status" value="1"/>
</dbReference>
<reference evidence="6 7" key="1">
    <citation type="submission" date="2019-06" db="EMBL/GenBank/DDBJ databases">
        <title>Sequencing the genomes of 1000 actinobacteria strains.</title>
        <authorList>
            <person name="Klenk H.-P."/>
        </authorList>
    </citation>
    <scope>NUCLEOTIDE SEQUENCE [LARGE SCALE GENOMIC DNA]</scope>
    <source>
        <strain evidence="6 7">DSM 17305</strain>
    </source>
</reference>
<evidence type="ECO:0000256" key="3">
    <source>
        <dbReference type="ARBA" id="ARBA00022764"/>
    </source>
</evidence>
<comment type="caution">
    <text evidence="6">The sequence shown here is derived from an EMBL/GenBank/DDBJ whole genome shotgun (WGS) entry which is preliminary data.</text>
</comment>
<keyword evidence="2" id="KW-0732">Signal</keyword>
<evidence type="ECO:0000313" key="6">
    <source>
        <dbReference type="EMBL" id="TQJ17466.1"/>
    </source>
</evidence>
<keyword evidence="7" id="KW-1185">Reference proteome</keyword>
<sequence length="654" mass="70071">MGERYNFMRFRGTAVLAVGIAVVLLGAGTAEGEPRDNPGITIVPAPADPEQAQFVPGASNVVPATAPPATDIGTARLQALAAPHYACPGFSGIEATNPLANLYADKFAWGPYAAYKVGTGGGNINWSLNPYKNASWYMWFHSLRWLGQGIVAAGKGDLTALARVNTIAYDWYRDNPYSWKANVGAWESTMHRTNVLICLRQAILSGLQVSALPASYAWVDAALLSHARFLTNYWSGAWNHGTDESIALFGVGCTLGRTDYKNLAQQRLAAGITTSIDAQGSTNEQSTGYASFNYSLWGRAIAVLQNCGVDPGTTISTRRALLAKWLALATNSLGKLHQLGDTEVQPTYPWSGTPMEYAGSLGKSGTVPPWRIGVYSNGYVFGRTGWGTDPARGFTGESTYSIRYGAARAFHGHLDHTSITYTARGRDIIVDGGYAAYNAGAYRTWAVSPSAHSVLTTPMSTPLNPVTRLTSYAVKDTSESYVLADAPASGVSRVRSVLVLKDPDLMVVWDRASARTAQAFQTLWHLPPDQRATVYSRTTAVAMAPGDSTRTILFQVPFKQALPAGAILIKQAQTNPIQGWQYPTSFTRRSAPTLLLARSGKTASILSFVVPVRSTGTVTYSIHQSGTTFIVNLNVGGRRTAIAISGGGSLYRAG</sequence>
<dbReference type="PANTHER" id="PTHR39210">
    <property type="entry name" value="HEPARIN-SULFATE LYASE"/>
    <property type="match status" value="1"/>
</dbReference>
<name>A0A542EQK6_9ACTN</name>
<dbReference type="GO" id="GO:0016829">
    <property type="term" value="F:lyase activity"/>
    <property type="evidence" value="ECO:0007669"/>
    <property type="project" value="UniProtKB-KW"/>
</dbReference>
<accession>A0A542EQK6</accession>
<keyword evidence="3" id="KW-0574">Periplasm</keyword>
<evidence type="ECO:0000256" key="2">
    <source>
        <dbReference type="ARBA" id="ARBA00022729"/>
    </source>
</evidence>
<keyword evidence="4" id="KW-0456">Lyase</keyword>
<protein>
    <submittedName>
        <fullName evidence="6">Heparinase II/III-like protein</fullName>
    </submittedName>
</protein>
<dbReference type="SUPFAM" id="SSF48230">
    <property type="entry name" value="Chondroitin AC/alginate lyase"/>
    <property type="match status" value="1"/>
</dbReference>
<dbReference type="Proteomes" id="UP000316298">
    <property type="component" value="Unassembled WGS sequence"/>
</dbReference>
<feature type="domain" description="Heparinase II/III-like C-terminal" evidence="5">
    <location>
        <begin position="406"/>
        <end position="562"/>
    </location>
</feature>
<dbReference type="GO" id="GO:0042597">
    <property type="term" value="C:periplasmic space"/>
    <property type="evidence" value="ECO:0007669"/>
    <property type="project" value="UniProtKB-SubCell"/>
</dbReference>
<evidence type="ECO:0000259" key="5">
    <source>
        <dbReference type="Pfam" id="PF07940"/>
    </source>
</evidence>
<gene>
    <name evidence="6" type="ORF">FB475_1585</name>
</gene>
<evidence type="ECO:0000313" key="7">
    <source>
        <dbReference type="Proteomes" id="UP000316298"/>
    </source>
</evidence>
<dbReference type="Gene3D" id="1.50.10.100">
    <property type="entry name" value="Chondroitin AC/alginate lyase"/>
    <property type="match status" value="1"/>
</dbReference>
<proteinExistence type="predicted"/>
<organism evidence="6 7">
    <name type="scientific">Kribbella jejuensis</name>
    <dbReference type="NCBI Taxonomy" id="236068"/>
    <lineage>
        <taxon>Bacteria</taxon>
        <taxon>Bacillati</taxon>
        <taxon>Actinomycetota</taxon>
        <taxon>Actinomycetes</taxon>
        <taxon>Propionibacteriales</taxon>
        <taxon>Kribbellaceae</taxon>
        <taxon>Kribbella</taxon>
    </lineage>
</organism>
<dbReference type="InterPro" id="IPR012480">
    <property type="entry name" value="Hepar_II_III_C"/>
</dbReference>
<dbReference type="EMBL" id="VFMM01000001">
    <property type="protein sequence ID" value="TQJ17466.1"/>
    <property type="molecule type" value="Genomic_DNA"/>
</dbReference>
<dbReference type="Pfam" id="PF07940">
    <property type="entry name" value="Hepar_II_III_C"/>
    <property type="match status" value="1"/>
</dbReference>
<evidence type="ECO:0000256" key="1">
    <source>
        <dbReference type="ARBA" id="ARBA00004418"/>
    </source>
</evidence>
<dbReference type="InterPro" id="IPR008929">
    <property type="entry name" value="Chondroitin_lyas"/>
</dbReference>
<dbReference type="Gene3D" id="2.70.98.70">
    <property type="match status" value="1"/>
</dbReference>
<evidence type="ECO:0000256" key="4">
    <source>
        <dbReference type="ARBA" id="ARBA00023239"/>
    </source>
</evidence>
<dbReference type="AlphaFoldDB" id="A0A542EQK6"/>
<comment type="subcellular location">
    <subcellularLocation>
        <location evidence="1">Periplasm</location>
    </subcellularLocation>
</comment>